<protein>
    <submittedName>
        <fullName evidence="2">Uncharacterized protein</fullName>
    </submittedName>
</protein>
<dbReference type="VEuPathDB" id="FungiDB:MELLADRAFT_106770"/>
<evidence type="ECO:0000313" key="3">
    <source>
        <dbReference type="Proteomes" id="UP000001072"/>
    </source>
</evidence>
<evidence type="ECO:0000313" key="2">
    <source>
        <dbReference type="EMBL" id="EGG06447.1"/>
    </source>
</evidence>
<dbReference type="GeneID" id="18922985"/>
<accession>F4RML0</accession>
<gene>
    <name evidence="2" type="ORF">MELLADRAFT_106770</name>
</gene>
<dbReference type="KEGG" id="mlr:MELLADRAFT_106770"/>
<dbReference type="OrthoDB" id="2505909at2759"/>
<sequence>MQPHKPRATSRSKPAGDYLKLQPRPRTRHSRTIRSGLDWYPCCTDIHDFVPLPLAYLAPPTPGFDFNPNSLRYVRDVSCNPPDFGDRHPLRITLPKKAGIENELVFAMCTSSRWVTKGRRFNGTLHLPSGEVKAPKPPASNKRGPKRMHLWTEIYNCNASGNPCTQKKSTLTELARQSSGSIKVQCPACFLLKKTLTGKMEFEWYWKHENHNPFSVEDMRNMHMPQVVKSWLNDRILEGLTWRTIQRLLRCPDLFPDEHRTLSVIPKALRVTYANFRNVVRNASKSIQRLDPSIIPSLMKWCQRLTDRGYSVHNDIRPSHKRIQIGLISPWQRQQLLLHGKGVICFDSTHNVCNNIPEWPTVKLMLLTLIIRNPVTSSGVPVA</sequence>
<reference evidence="3" key="1">
    <citation type="journal article" date="2011" name="Proc. Natl. Acad. Sci. U.S.A.">
        <title>Obligate biotrophy features unraveled by the genomic analysis of rust fungi.</title>
        <authorList>
            <person name="Duplessis S."/>
            <person name="Cuomo C.A."/>
            <person name="Lin Y.-C."/>
            <person name="Aerts A."/>
            <person name="Tisserant E."/>
            <person name="Veneault-Fourrey C."/>
            <person name="Joly D.L."/>
            <person name="Hacquard S."/>
            <person name="Amselem J."/>
            <person name="Cantarel B.L."/>
            <person name="Chiu R."/>
            <person name="Coutinho P.M."/>
            <person name="Feau N."/>
            <person name="Field M."/>
            <person name="Frey P."/>
            <person name="Gelhaye E."/>
            <person name="Goldberg J."/>
            <person name="Grabherr M.G."/>
            <person name="Kodira C.D."/>
            <person name="Kohler A."/>
            <person name="Kuees U."/>
            <person name="Lindquist E.A."/>
            <person name="Lucas S.M."/>
            <person name="Mago R."/>
            <person name="Mauceli E."/>
            <person name="Morin E."/>
            <person name="Murat C."/>
            <person name="Pangilinan J.L."/>
            <person name="Park R."/>
            <person name="Pearson M."/>
            <person name="Quesneville H."/>
            <person name="Rouhier N."/>
            <person name="Sakthikumar S."/>
            <person name="Salamov A.A."/>
            <person name="Schmutz J."/>
            <person name="Selles B."/>
            <person name="Shapiro H."/>
            <person name="Tanguay P."/>
            <person name="Tuskan G.A."/>
            <person name="Henrissat B."/>
            <person name="Van de Peer Y."/>
            <person name="Rouze P."/>
            <person name="Ellis J.G."/>
            <person name="Dodds P.N."/>
            <person name="Schein J.E."/>
            <person name="Zhong S."/>
            <person name="Hamelin R.C."/>
            <person name="Grigoriev I.V."/>
            <person name="Szabo L.J."/>
            <person name="Martin F."/>
        </authorList>
    </citation>
    <scope>NUCLEOTIDE SEQUENCE [LARGE SCALE GENOMIC DNA]</scope>
    <source>
        <strain evidence="3">98AG31 / pathotype 3-4-7</strain>
    </source>
</reference>
<dbReference type="AlphaFoldDB" id="F4RML0"/>
<feature type="region of interest" description="Disordered" evidence="1">
    <location>
        <begin position="1"/>
        <end position="27"/>
    </location>
</feature>
<evidence type="ECO:0000256" key="1">
    <source>
        <dbReference type="SAM" id="MobiDB-lite"/>
    </source>
</evidence>
<dbReference type="InParanoid" id="F4RML0"/>
<name>F4RML0_MELLP</name>
<keyword evidence="3" id="KW-1185">Reference proteome</keyword>
<feature type="compositionally biased region" description="Basic residues" evidence="1">
    <location>
        <begin position="1"/>
        <end position="10"/>
    </location>
</feature>
<dbReference type="eggNOG" id="ENOG502SW0F">
    <property type="taxonomic scope" value="Eukaryota"/>
</dbReference>
<proteinExistence type="predicted"/>
<dbReference type="HOGENOM" id="CLU_061002_0_0_1"/>
<dbReference type="RefSeq" id="XP_007410281.1">
    <property type="nucleotide sequence ID" value="XM_007410219.1"/>
</dbReference>
<dbReference type="EMBL" id="GL883108">
    <property type="protein sequence ID" value="EGG06447.1"/>
    <property type="molecule type" value="Genomic_DNA"/>
</dbReference>
<organism evidence="3">
    <name type="scientific">Melampsora larici-populina (strain 98AG31 / pathotype 3-4-7)</name>
    <name type="common">Poplar leaf rust fungus</name>
    <dbReference type="NCBI Taxonomy" id="747676"/>
    <lineage>
        <taxon>Eukaryota</taxon>
        <taxon>Fungi</taxon>
        <taxon>Dikarya</taxon>
        <taxon>Basidiomycota</taxon>
        <taxon>Pucciniomycotina</taxon>
        <taxon>Pucciniomycetes</taxon>
        <taxon>Pucciniales</taxon>
        <taxon>Melampsoraceae</taxon>
        <taxon>Melampsora</taxon>
    </lineage>
</organism>
<dbReference type="Proteomes" id="UP000001072">
    <property type="component" value="Unassembled WGS sequence"/>
</dbReference>